<dbReference type="EMBL" id="CM029054">
    <property type="protein sequence ID" value="KAG2534697.1"/>
    <property type="molecule type" value="Genomic_DNA"/>
</dbReference>
<sequence length="238" mass="26096">MTIQVFQQQDSTNHISWLACKPSPPSWEGSTGMLVCYRPPAASGRRRCRCPLAPGPGPTATRVGLWTATRPGRPVGNPKRSARREGRKEETGHRLWQQDKRMTRPSCPLAAPHFAPASSTRFPPQCPCHVKPTARQARVAARDPIIVLHCEPPPLVPPPGSSPCCRAPGSPFLFASSPVHTSPHVTPHFRSSSLRGITRFHLQTPALLLAPSPLRFFPRATYLDHDLPRSCACALPEL</sequence>
<feature type="compositionally biased region" description="Basic and acidic residues" evidence="1">
    <location>
        <begin position="83"/>
        <end position="94"/>
    </location>
</feature>
<accession>A0A8T0MCN3</accession>
<evidence type="ECO:0000313" key="2">
    <source>
        <dbReference type="EMBL" id="KAG2534697.1"/>
    </source>
</evidence>
<dbReference type="Proteomes" id="UP000823388">
    <property type="component" value="Chromosome 9N"/>
</dbReference>
<evidence type="ECO:0000313" key="3">
    <source>
        <dbReference type="Proteomes" id="UP000823388"/>
    </source>
</evidence>
<protein>
    <submittedName>
        <fullName evidence="2">Uncharacterized protein</fullName>
    </submittedName>
</protein>
<organism evidence="2 3">
    <name type="scientific">Panicum virgatum</name>
    <name type="common">Blackwell switchgrass</name>
    <dbReference type="NCBI Taxonomy" id="38727"/>
    <lineage>
        <taxon>Eukaryota</taxon>
        <taxon>Viridiplantae</taxon>
        <taxon>Streptophyta</taxon>
        <taxon>Embryophyta</taxon>
        <taxon>Tracheophyta</taxon>
        <taxon>Spermatophyta</taxon>
        <taxon>Magnoliopsida</taxon>
        <taxon>Liliopsida</taxon>
        <taxon>Poales</taxon>
        <taxon>Poaceae</taxon>
        <taxon>PACMAD clade</taxon>
        <taxon>Panicoideae</taxon>
        <taxon>Panicodae</taxon>
        <taxon>Paniceae</taxon>
        <taxon>Panicinae</taxon>
        <taxon>Panicum</taxon>
        <taxon>Panicum sect. Hiantes</taxon>
    </lineage>
</organism>
<dbReference type="AlphaFoldDB" id="A0A8T0MCN3"/>
<evidence type="ECO:0000256" key="1">
    <source>
        <dbReference type="SAM" id="MobiDB-lite"/>
    </source>
</evidence>
<gene>
    <name evidence="2" type="ORF">PVAP13_9NG076724</name>
</gene>
<comment type="caution">
    <text evidence="2">The sequence shown here is derived from an EMBL/GenBank/DDBJ whole genome shotgun (WGS) entry which is preliminary data.</text>
</comment>
<name>A0A8T0MCN3_PANVG</name>
<proteinExistence type="predicted"/>
<feature type="region of interest" description="Disordered" evidence="1">
    <location>
        <begin position="69"/>
        <end position="94"/>
    </location>
</feature>
<reference evidence="2" key="1">
    <citation type="submission" date="2020-05" db="EMBL/GenBank/DDBJ databases">
        <title>WGS assembly of Panicum virgatum.</title>
        <authorList>
            <person name="Lovell J.T."/>
            <person name="Jenkins J."/>
            <person name="Shu S."/>
            <person name="Juenger T.E."/>
            <person name="Schmutz J."/>
        </authorList>
    </citation>
    <scope>NUCLEOTIDE SEQUENCE</scope>
    <source>
        <strain evidence="2">AP13</strain>
    </source>
</reference>
<keyword evidence="3" id="KW-1185">Reference proteome</keyword>